<dbReference type="PANTHER" id="PTHR10745:SF8">
    <property type="entry name" value="DNA POLYMERASE SUBUNIT GAMMA-2, MITOCHONDRIAL"/>
    <property type="match status" value="1"/>
</dbReference>
<comment type="subunit">
    <text evidence="8">Homodimer.</text>
</comment>
<evidence type="ECO:0000256" key="5">
    <source>
        <dbReference type="ARBA" id="ARBA00022840"/>
    </source>
</evidence>
<comment type="caution">
    <text evidence="10">The sequence shown here is derived from an EMBL/GenBank/DDBJ whole genome shotgun (WGS) entry which is preliminary data.</text>
</comment>
<evidence type="ECO:0000256" key="7">
    <source>
        <dbReference type="ARBA" id="ARBA00023146"/>
    </source>
</evidence>
<dbReference type="GO" id="GO:0004820">
    <property type="term" value="F:glycine-tRNA ligase activity"/>
    <property type="evidence" value="ECO:0007669"/>
    <property type="project" value="UniProtKB-UniRule"/>
</dbReference>
<dbReference type="InterPro" id="IPR027031">
    <property type="entry name" value="Gly-tRNA_synthase/POLG2"/>
</dbReference>
<dbReference type="GO" id="GO:0015966">
    <property type="term" value="P:diadenosine tetraphosphate biosynthetic process"/>
    <property type="evidence" value="ECO:0007669"/>
    <property type="project" value="UniProtKB-ARBA"/>
</dbReference>
<evidence type="ECO:0000256" key="6">
    <source>
        <dbReference type="ARBA" id="ARBA00022917"/>
    </source>
</evidence>
<comment type="function">
    <text evidence="8">Catalyzes the attachment of glycine to tRNA(Gly).</text>
</comment>
<comment type="similarity">
    <text evidence="1 8">Belongs to the class-II aminoacyl-tRNA synthetase family.</text>
</comment>
<keyword evidence="5 8" id="KW-0067">ATP-binding</keyword>
<keyword evidence="3 8" id="KW-0436">Ligase</keyword>
<feature type="binding site" evidence="8">
    <location>
        <begin position="202"/>
        <end position="204"/>
    </location>
    <ligand>
        <name>ATP</name>
        <dbReference type="ChEBI" id="CHEBI:30616"/>
    </ligand>
</feature>
<dbReference type="Gene3D" id="3.40.50.800">
    <property type="entry name" value="Anticodon-binding domain"/>
    <property type="match status" value="1"/>
</dbReference>
<dbReference type="GO" id="GO:1990742">
    <property type="term" value="C:microvesicle"/>
    <property type="evidence" value="ECO:0007669"/>
    <property type="project" value="UniProtKB-ARBA"/>
</dbReference>
<dbReference type="EMBL" id="MFAA01000005">
    <property type="protein sequence ID" value="OGD69604.1"/>
    <property type="molecule type" value="Genomic_DNA"/>
</dbReference>
<proteinExistence type="inferred from homology"/>
<dbReference type="AlphaFoldDB" id="A0A1F5ER02"/>
<evidence type="ECO:0000259" key="9">
    <source>
        <dbReference type="PROSITE" id="PS50862"/>
    </source>
</evidence>
<evidence type="ECO:0000256" key="1">
    <source>
        <dbReference type="ARBA" id="ARBA00008226"/>
    </source>
</evidence>
<dbReference type="CDD" id="cd00774">
    <property type="entry name" value="GlyRS-like_core"/>
    <property type="match status" value="1"/>
</dbReference>
<keyword evidence="7 8" id="KW-0030">Aminoacyl-tRNA synthetase</keyword>
<dbReference type="NCBIfam" id="TIGR00389">
    <property type="entry name" value="glyS_dimeric"/>
    <property type="match status" value="1"/>
</dbReference>
<accession>A0A1F5ER02</accession>
<dbReference type="EC" id="6.1.1.14" evidence="8"/>
<feature type="binding site" evidence="8">
    <location>
        <begin position="332"/>
        <end position="335"/>
    </location>
    <ligand>
        <name>ATP</name>
        <dbReference type="ChEBI" id="CHEBI:30616"/>
    </ligand>
</feature>
<feature type="binding site" evidence="8">
    <location>
        <begin position="217"/>
        <end position="221"/>
    </location>
    <ligand>
        <name>substrate</name>
    </ligand>
</feature>
<dbReference type="Pfam" id="PF03129">
    <property type="entry name" value="HGTP_anticodon"/>
    <property type="match status" value="1"/>
</dbReference>
<dbReference type="InterPro" id="IPR002314">
    <property type="entry name" value="aa-tRNA-synt_IIb"/>
</dbReference>
<dbReference type="HAMAP" id="MF_00253_B">
    <property type="entry name" value="Gly_tRNA_synth_B"/>
    <property type="match status" value="1"/>
</dbReference>
<dbReference type="CDD" id="cd00858">
    <property type="entry name" value="GlyRS_anticodon"/>
    <property type="match status" value="1"/>
</dbReference>
<evidence type="ECO:0000256" key="4">
    <source>
        <dbReference type="ARBA" id="ARBA00022741"/>
    </source>
</evidence>
<dbReference type="GO" id="GO:0005737">
    <property type="term" value="C:cytoplasm"/>
    <property type="evidence" value="ECO:0007669"/>
    <property type="project" value="UniProtKB-SubCell"/>
</dbReference>
<dbReference type="GO" id="GO:0004081">
    <property type="term" value="F:bis(5'-nucleosyl)-tetraphosphatase (asymmetrical) activity"/>
    <property type="evidence" value="ECO:0007669"/>
    <property type="project" value="UniProtKB-ARBA"/>
</dbReference>
<organism evidence="10 11">
    <name type="scientific">Candidatus Campbellbacteria bacterium RIFCSPHIGHO2_12_FULL_35_10</name>
    <dbReference type="NCBI Taxonomy" id="1797578"/>
    <lineage>
        <taxon>Bacteria</taxon>
        <taxon>Candidatus Campbelliibacteriota</taxon>
    </lineage>
</organism>
<feature type="binding site" evidence="8">
    <location>
        <begin position="212"/>
        <end position="217"/>
    </location>
    <ligand>
        <name>ATP</name>
        <dbReference type="ChEBI" id="CHEBI:30616"/>
    </ligand>
</feature>
<feature type="binding site" evidence="8">
    <location>
        <begin position="328"/>
        <end position="332"/>
    </location>
    <ligand>
        <name>substrate</name>
    </ligand>
</feature>
<dbReference type="Proteomes" id="UP000185891">
    <property type="component" value="Unassembled WGS sequence"/>
</dbReference>
<keyword evidence="4 8" id="KW-0547">Nucleotide-binding</keyword>
<dbReference type="InterPro" id="IPR045864">
    <property type="entry name" value="aa-tRNA-synth_II/BPL/LPL"/>
</dbReference>
<dbReference type="GO" id="GO:0005524">
    <property type="term" value="F:ATP binding"/>
    <property type="evidence" value="ECO:0007669"/>
    <property type="project" value="UniProtKB-UniRule"/>
</dbReference>
<evidence type="ECO:0000256" key="2">
    <source>
        <dbReference type="ARBA" id="ARBA00022490"/>
    </source>
</evidence>
<evidence type="ECO:0000256" key="8">
    <source>
        <dbReference type="HAMAP-Rule" id="MF_00253"/>
    </source>
</evidence>
<feature type="domain" description="Aminoacyl-transfer RNA synthetases class-II family profile" evidence="9">
    <location>
        <begin position="13"/>
        <end position="361"/>
    </location>
</feature>
<dbReference type="PRINTS" id="PR01043">
    <property type="entry name" value="TRNASYNTHGLY"/>
</dbReference>
<gene>
    <name evidence="8" type="primary">glyQS</name>
    <name evidence="10" type="ORF">A3E89_00115</name>
</gene>
<dbReference type="Pfam" id="PF00587">
    <property type="entry name" value="tRNA-synt_2b"/>
    <property type="match status" value="1"/>
</dbReference>
<evidence type="ECO:0000256" key="3">
    <source>
        <dbReference type="ARBA" id="ARBA00022598"/>
    </source>
</evidence>
<comment type="catalytic activity">
    <reaction evidence="8">
        <text>tRNA(Gly) + glycine + ATP = glycyl-tRNA(Gly) + AMP + diphosphate</text>
        <dbReference type="Rhea" id="RHEA:16013"/>
        <dbReference type="Rhea" id="RHEA-COMP:9664"/>
        <dbReference type="Rhea" id="RHEA-COMP:9683"/>
        <dbReference type="ChEBI" id="CHEBI:30616"/>
        <dbReference type="ChEBI" id="CHEBI:33019"/>
        <dbReference type="ChEBI" id="CHEBI:57305"/>
        <dbReference type="ChEBI" id="CHEBI:78442"/>
        <dbReference type="ChEBI" id="CHEBI:78522"/>
        <dbReference type="ChEBI" id="CHEBI:456215"/>
        <dbReference type="EC" id="6.1.1.14"/>
    </reaction>
</comment>
<dbReference type="InterPro" id="IPR022961">
    <property type="entry name" value="Gly_tRNA_ligase_bac"/>
</dbReference>
<protein>
    <recommendedName>
        <fullName evidence="8">Glycine--tRNA ligase</fullName>
        <ecNumber evidence="8">6.1.1.14</ecNumber>
    </recommendedName>
    <alternativeName>
        <fullName evidence="8">Glycyl-tRNA synthetase</fullName>
        <shortName evidence="8">GlyRS</shortName>
    </alternativeName>
</protein>
<dbReference type="GO" id="GO:0006426">
    <property type="term" value="P:glycyl-tRNA aminoacylation"/>
    <property type="evidence" value="ECO:0007669"/>
    <property type="project" value="UniProtKB-UniRule"/>
</dbReference>
<dbReference type="SUPFAM" id="SSF52954">
    <property type="entry name" value="Class II aaRS ABD-related"/>
    <property type="match status" value="1"/>
</dbReference>
<name>A0A1F5ER02_9BACT</name>
<keyword evidence="6 8" id="KW-0648">Protein biosynthesis</keyword>
<dbReference type="GO" id="GO:0070062">
    <property type="term" value="C:extracellular exosome"/>
    <property type="evidence" value="ECO:0007669"/>
    <property type="project" value="UniProtKB-ARBA"/>
</dbReference>
<reference evidence="10 11" key="1">
    <citation type="journal article" date="2016" name="Nat. Commun.">
        <title>Thousands of microbial genomes shed light on interconnected biogeochemical processes in an aquifer system.</title>
        <authorList>
            <person name="Anantharaman K."/>
            <person name="Brown C.T."/>
            <person name="Hug L.A."/>
            <person name="Sharon I."/>
            <person name="Castelle C.J."/>
            <person name="Probst A.J."/>
            <person name="Thomas B.C."/>
            <person name="Singh A."/>
            <person name="Wilkins M.J."/>
            <person name="Karaoz U."/>
            <person name="Brodie E.L."/>
            <person name="Williams K.H."/>
            <person name="Hubbard S.S."/>
            <person name="Banfield J.F."/>
        </authorList>
    </citation>
    <scope>NUCLEOTIDE SEQUENCE [LARGE SCALE GENOMIC DNA]</scope>
</reference>
<sequence length="460" mass="53306">MSESKNNEANKMEKIISLAKRRGFVYQGSEIYGGLGGTYSYGPLGVELKNNIKQLWWKTFVHSRPDVVGIDGPILLHPKLWQASGHAEGFGDAMVDCKECKKRFRADHLVEDATGLDLEGRNDAMTKAIQDNKIKCPACGKFNWTDVRDFNMMFKTEMNGVEESVFLRPETAGAIFIEFKNIIDSTRQKIPFGIAQIGKAFRNEIVAGNFIFRLREFEQMEIEYLIHPKMDWEPLFEEWIKLQENFALELGAKKEDLRRLEHPKEKLSHYSKKTVDVEYNFPFGGFKELFGLAHRGDFDLTQHSKYSNEKLEYFDQETGERFVPHILEPTFGVERSLLVSLVSAYDEEEIDGEIRVVLRFPKKIAPVKVAILPLSKKEELSKPALELFNNLNKNFVCQYDETQSIGKRYRRQDEIGTPYCITFDFDSLEDRAVTVRDRDTMKQDRVKIDELENYLKEKLT</sequence>
<evidence type="ECO:0000313" key="11">
    <source>
        <dbReference type="Proteomes" id="UP000185891"/>
    </source>
</evidence>
<dbReference type="InterPro" id="IPR036621">
    <property type="entry name" value="Anticodon-bd_dom_sf"/>
</dbReference>
<comment type="subcellular location">
    <subcellularLocation>
        <location evidence="8">Cytoplasm</location>
    </subcellularLocation>
</comment>
<feature type="binding site" evidence="8">
    <location>
        <begin position="288"/>
        <end position="289"/>
    </location>
    <ligand>
        <name>ATP</name>
        <dbReference type="ChEBI" id="CHEBI:30616"/>
    </ligand>
</feature>
<feature type="binding site" evidence="8">
    <location>
        <position position="105"/>
    </location>
    <ligand>
        <name>substrate</name>
    </ligand>
</feature>
<dbReference type="InterPro" id="IPR033731">
    <property type="entry name" value="GlyRS-like_core"/>
</dbReference>
<dbReference type="FunFam" id="3.40.50.800:FF:000002">
    <property type="entry name" value="Glycine--tRNA ligase"/>
    <property type="match status" value="1"/>
</dbReference>
<evidence type="ECO:0000313" key="10">
    <source>
        <dbReference type="EMBL" id="OGD69604.1"/>
    </source>
</evidence>
<dbReference type="PROSITE" id="PS50862">
    <property type="entry name" value="AA_TRNA_LIGASE_II"/>
    <property type="match status" value="1"/>
</dbReference>
<dbReference type="InterPro" id="IPR004154">
    <property type="entry name" value="Anticodon-bd"/>
</dbReference>
<dbReference type="InterPro" id="IPR002315">
    <property type="entry name" value="tRNA-synt_gly"/>
</dbReference>
<dbReference type="InterPro" id="IPR006195">
    <property type="entry name" value="aa-tRNA-synth_II"/>
</dbReference>
<dbReference type="SUPFAM" id="SSF55681">
    <property type="entry name" value="Class II aaRS and biotin synthetases"/>
    <property type="match status" value="1"/>
</dbReference>
<keyword evidence="2 8" id="KW-0963">Cytoplasm</keyword>
<dbReference type="Gene3D" id="3.30.930.10">
    <property type="entry name" value="Bira Bifunctional Protein, Domain 2"/>
    <property type="match status" value="1"/>
</dbReference>
<feature type="binding site" evidence="8">
    <location>
        <position position="170"/>
    </location>
    <ligand>
        <name>substrate</name>
    </ligand>
</feature>
<dbReference type="PANTHER" id="PTHR10745">
    <property type="entry name" value="GLYCYL-TRNA SYNTHETASE/DNA POLYMERASE SUBUNIT GAMMA-2"/>
    <property type="match status" value="1"/>
</dbReference>
<dbReference type="NCBIfam" id="NF003211">
    <property type="entry name" value="PRK04173.1"/>
    <property type="match status" value="1"/>
</dbReference>